<reference evidence="5 6" key="1">
    <citation type="journal article" date="2011" name="PLoS Genet.">
        <title>Genome sequencing and comparative transcriptomics of the model entomopathogenic fungi Metarhizium anisopliae and M. acridum.</title>
        <authorList>
            <person name="Gao Q."/>
            <person name="Jin K."/>
            <person name="Ying S.H."/>
            <person name="Zhang Y."/>
            <person name="Xiao G."/>
            <person name="Shang Y."/>
            <person name="Duan Z."/>
            <person name="Hu X."/>
            <person name="Xie X.Q."/>
            <person name="Zhou G."/>
            <person name="Peng G."/>
            <person name="Luo Z."/>
            <person name="Huang W."/>
            <person name="Wang B."/>
            <person name="Fang W."/>
            <person name="Wang S."/>
            <person name="Zhong Y."/>
            <person name="Ma L.J."/>
            <person name="St Leger R.J."/>
            <person name="Zhao G.P."/>
            <person name="Pei Y."/>
            <person name="Feng M.G."/>
            <person name="Xia Y."/>
            <person name="Wang C."/>
        </authorList>
    </citation>
    <scope>NUCLEOTIDE SEQUENCE [LARGE SCALE GENOMIC DNA]</scope>
    <source>
        <strain evidence="6">ARSEF 23 / ATCC MYA-3075</strain>
    </source>
</reference>
<dbReference type="GO" id="GO:0071949">
    <property type="term" value="F:FAD binding"/>
    <property type="evidence" value="ECO:0007669"/>
    <property type="project" value="InterPro"/>
</dbReference>
<dbReference type="RefSeq" id="XP_007826408.2">
    <property type="nucleotide sequence ID" value="XM_007828217.2"/>
</dbReference>
<evidence type="ECO:0000259" key="4">
    <source>
        <dbReference type="PROSITE" id="PS51387"/>
    </source>
</evidence>
<dbReference type="InterPro" id="IPR012951">
    <property type="entry name" value="BBE"/>
</dbReference>
<dbReference type="InterPro" id="IPR016169">
    <property type="entry name" value="FAD-bd_PCMH_sub2"/>
</dbReference>
<keyword evidence="6" id="KW-1185">Reference proteome</keyword>
<dbReference type="InterPro" id="IPR036318">
    <property type="entry name" value="FAD-bd_PCMH-like_sf"/>
</dbReference>
<reference evidence="5 6" key="2">
    <citation type="journal article" date="2014" name="Proc. Natl. Acad. Sci. U.S.A.">
        <title>Trajectory and genomic determinants of fungal-pathogen speciation and host adaptation.</title>
        <authorList>
            <person name="Hu X."/>
            <person name="Xiao G."/>
            <person name="Zheng P."/>
            <person name="Shang Y."/>
            <person name="Su Y."/>
            <person name="Zhang X."/>
            <person name="Liu X."/>
            <person name="Zhan S."/>
            <person name="St Leger R.J."/>
            <person name="Wang C."/>
        </authorList>
    </citation>
    <scope>GENOME REANNOTATION</scope>
    <source>
        <strain evidence="6">ARSEF 23 / ATCC MYA-3075</strain>
    </source>
</reference>
<protein>
    <submittedName>
        <fullName evidence="5">FAD/FMN-containing isoamyl alcohol oxidase MreA</fullName>
    </submittedName>
</protein>
<keyword evidence="3" id="KW-0472">Membrane</keyword>
<organism evidence="5 6">
    <name type="scientific">Metarhizium robertsii (strain ARSEF 23 / ATCC MYA-3075)</name>
    <name type="common">Metarhizium anisopliae (strain ARSEF 23)</name>
    <dbReference type="NCBI Taxonomy" id="655844"/>
    <lineage>
        <taxon>Eukaryota</taxon>
        <taxon>Fungi</taxon>
        <taxon>Dikarya</taxon>
        <taxon>Ascomycota</taxon>
        <taxon>Pezizomycotina</taxon>
        <taxon>Sordariomycetes</taxon>
        <taxon>Hypocreomycetidae</taxon>
        <taxon>Hypocreales</taxon>
        <taxon>Clavicipitaceae</taxon>
        <taxon>Metarhizium</taxon>
    </lineage>
</organism>
<evidence type="ECO:0000313" key="6">
    <source>
        <dbReference type="Proteomes" id="UP000002498"/>
    </source>
</evidence>
<dbReference type="OrthoDB" id="4938740at2759"/>
<comment type="caution">
    <text evidence="5">The sequence shown here is derived from an EMBL/GenBank/DDBJ whole genome shotgun (WGS) entry which is preliminary data.</text>
</comment>
<dbReference type="AlphaFoldDB" id="E9FD70"/>
<dbReference type="Pfam" id="PF08031">
    <property type="entry name" value="BBE"/>
    <property type="match status" value="1"/>
</dbReference>
<feature type="transmembrane region" description="Helical" evidence="3">
    <location>
        <begin position="21"/>
        <end position="44"/>
    </location>
</feature>
<proteinExistence type="inferred from homology"/>
<evidence type="ECO:0000256" key="2">
    <source>
        <dbReference type="ARBA" id="ARBA00023002"/>
    </source>
</evidence>
<comment type="similarity">
    <text evidence="1">Belongs to the oxygen-dependent FAD-linked oxidoreductase family.</text>
</comment>
<dbReference type="InterPro" id="IPR050432">
    <property type="entry name" value="FAD-linked_Oxidoreductases_BP"/>
</dbReference>
<dbReference type="PANTHER" id="PTHR13878">
    <property type="entry name" value="GULONOLACTONE OXIDASE"/>
    <property type="match status" value="1"/>
</dbReference>
<keyword evidence="3" id="KW-1133">Transmembrane helix</keyword>
<dbReference type="Proteomes" id="UP000002498">
    <property type="component" value="Unassembled WGS sequence"/>
</dbReference>
<evidence type="ECO:0000256" key="1">
    <source>
        <dbReference type="ARBA" id="ARBA00005466"/>
    </source>
</evidence>
<dbReference type="HOGENOM" id="CLU_018354_4_2_1"/>
<dbReference type="PROSITE" id="PS51387">
    <property type="entry name" value="FAD_PCMH"/>
    <property type="match status" value="1"/>
</dbReference>
<keyword evidence="3" id="KW-0812">Transmembrane</keyword>
<sequence>MASSSAISTEKATLSPVLHTVPLHTMLYLVAVAAFIAVLSVVGASPVGSTSNNTASHHGSKCHYLPGDAQWPSHTAWHKLNQTLGGRLIRGVPLGKNCHEPKINSRECSKIRSEWTLLEPFVNDPVNIMSPYWNNNSCSPFLDPEMPCTLGNLASYAIDIRCAEDAITGIRFAEDNNIRLSIKNTGHDFLGRSSGRGSLALWMHNLKQVEFFDYASPLYTGPAVRVGAGVEYSEVYMAASARGYRVVGGSCPTVGLAGGFSQGGGHGPLGAAYGLAADQVLEWEVVTASGEHLALTGHGEHADLFWALSGGGGGNFAVVLSMTVRAHADGPVVGAGFSFTNPGNDAVFWGGITAWLRHLLVLHAFHRGITTVFAITAKAFALEFATLPDTNTTDTVNAAMAPFVTQLSDLNISLAGSYRSNVHKNFAEHYSHWATQTYASNITLGGRLIPRSGVQDEVSGLPALVNTFRDIAHRGAVILSVAANVTNVNHIHNAVLPSWRDSLFTTTFARSLPQESTWDNILADYRQLNAWQEDLRAITPGAGTYMNEATWDNPHWKEDYFGSNYNELLAVKTKYDPRHVFWANAAVGSDEYWKATEDRRLCRI</sequence>
<keyword evidence="2" id="KW-0560">Oxidoreductase</keyword>
<accession>E9FD70</accession>
<dbReference type="KEGG" id="maj:MAA_10219"/>
<feature type="domain" description="FAD-binding PCMH-type" evidence="4">
    <location>
        <begin position="150"/>
        <end position="329"/>
    </location>
</feature>
<name>E9FD70_METRA</name>
<evidence type="ECO:0000313" key="5">
    <source>
        <dbReference type="EMBL" id="EFY94314.2"/>
    </source>
</evidence>
<dbReference type="SUPFAM" id="SSF56176">
    <property type="entry name" value="FAD-binding/transporter-associated domain-like"/>
    <property type="match status" value="1"/>
</dbReference>
<dbReference type="PANTHER" id="PTHR13878:SF91">
    <property type="entry name" value="FAD BINDING DOMAIN PROTEIN (AFU_ORTHOLOGUE AFUA_6G12070)-RELATED"/>
    <property type="match status" value="1"/>
</dbReference>
<dbReference type="EMBL" id="ADNJ02000023">
    <property type="protein sequence ID" value="EFY94314.2"/>
    <property type="molecule type" value="Genomic_DNA"/>
</dbReference>
<dbReference type="InterPro" id="IPR016166">
    <property type="entry name" value="FAD-bd_PCMH"/>
</dbReference>
<dbReference type="InterPro" id="IPR006094">
    <property type="entry name" value="Oxid_FAD_bind_N"/>
</dbReference>
<dbReference type="GeneID" id="19264505"/>
<gene>
    <name evidence="5" type="ORF">MAA_10219</name>
</gene>
<dbReference type="Pfam" id="PF01565">
    <property type="entry name" value="FAD_binding_4"/>
    <property type="match status" value="1"/>
</dbReference>
<dbReference type="GO" id="GO:0016491">
    <property type="term" value="F:oxidoreductase activity"/>
    <property type="evidence" value="ECO:0007669"/>
    <property type="project" value="UniProtKB-KW"/>
</dbReference>
<evidence type="ECO:0000256" key="3">
    <source>
        <dbReference type="SAM" id="Phobius"/>
    </source>
</evidence>
<dbReference type="Gene3D" id="3.30.465.10">
    <property type="match status" value="2"/>
</dbReference>